<organism evidence="3 6">
    <name type="scientific">Didymodactylos carnosus</name>
    <dbReference type="NCBI Taxonomy" id="1234261"/>
    <lineage>
        <taxon>Eukaryota</taxon>
        <taxon>Metazoa</taxon>
        <taxon>Spiralia</taxon>
        <taxon>Gnathifera</taxon>
        <taxon>Rotifera</taxon>
        <taxon>Eurotatoria</taxon>
        <taxon>Bdelloidea</taxon>
        <taxon>Philodinida</taxon>
        <taxon>Philodinidae</taxon>
        <taxon>Didymodactylos</taxon>
    </lineage>
</organism>
<feature type="region of interest" description="Disordered" evidence="1">
    <location>
        <begin position="490"/>
        <end position="514"/>
    </location>
</feature>
<dbReference type="Proteomes" id="UP000682733">
    <property type="component" value="Unassembled WGS sequence"/>
</dbReference>
<feature type="compositionally biased region" description="Polar residues" evidence="1">
    <location>
        <begin position="79"/>
        <end position="92"/>
    </location>
</feature>
<name>A0A814GUJ4_9BILA</name>
<sequence>MTRYLRSEETDEETLILMNDINKIKDLVPKYKHQLLFICEHEKLFKTVVLGISGRHNEAVTTMNMDEHVSNEPLCDRNVPSSSTENIPPSKSMQKKFPETYEVPDLPENIQNFIDKGQLEGFANHCGHRHVLTDIVFHDLTTNFGLWYPDRRQYEAVSFAILKKLKKIWKETIQAKFKRQRRPLADINPDIKQMKEKFSRPDNGRPIKKKTMILAERDQEKKVLIQSSNTDDEGEQEKRVQVMNDELEKSDTDWRNDQLPIGIIKVIARTFDESWHHTIRVGEEEPTTPYPTLKLEENQIKTFLDWQTVTETDSINDAVAILVSFYRLFELKFSTHCRAIRLLYIVLLNEKKYFSNSIRRVLIDCKFDFGQEKKALLIEKINTTTEKDEEDKGDGSNDSSLEDDNEQKEDPITTSTGSSQTKQKRSRDESNDENKAMQEVLEPIRQKAKIITITKRKILSTTINQQCLKRCRGENGHPKLNFKAEEQEIEESMHVQTQHSTRATKRNVRQKKMR</sequence>
<evidence type="ECO:0000313" key="4">
    <source>
        <dbReference type="EMBL" id="CAF3750768.1"/>
    </source>
</evidence>
<dbReference type="Proteomes" id="UP000663829">
    <property type="component" value="Unassembled WGS sequence"/>
</dbReference>
<feature type="compositionally biased region" description="Basic and acidic residues" evidence="1">
    <location>
        <begin position="426"/>
        <end position="436"/>
    </location>
</feature>
<evidence type="ECO:0000313" key="3">
    <source>
        <dbReference type="EMBL" id="CAF1000915.1"/>
    </source>
</evidence>
<evidence type="ECO:0000313" key="2">
    <source>
        <dbReference type="EMBL" id="CAF0980148.1"/>
    </source>
</evidence>
<accession>A0A814GUJ4</accession>
<feature type="compositionally biased region" description="Basic residues" evidence="1">
    <location>
        <begin position="502"/>
        <end position="514"/>
    </location>
</feature>
<feature type="region of interest" description="Disordered" evidence="1">
    <location>
        <begin position="70"/>
        <end position="94"/>
    </location>
</feature>
<evidence type="ECO:0000256" key="1">
    <source>
        <dbReference type="SAM" id="MobiDB-lite"/>
    </source>
</evidence>
<protein>
    <submittedName>
        <fullName evidence="3">Uncharacterized protein</fullName>
    </submittedName>
</protein>
<feature type="region of interest" description="Disordered" evidence="1">
    <location>
        <begin position="385"/>
        <end position="441"/>
    </location>
</feature>
<comment type="caution">
    <text evidence="3">The sequence shown here is derived from an EMBL/GenBank/DDBJ whole genome shotgun (WGS) entry which is preliminary data.</text>
</comment>
<dbReference type="AlphaFoldDB" id="A0A814GUJ4"/>
<dbReference type="EMBL" id="CAJNOQ010003209">
    <property type="protein sequence ID" value="CAF1000915.1"/>
    <property type="molecule type" value="Genomic_DNA"/>
</dbReference>
<keyword evidence="6" id="KW-1185">Reference proteome</keyword>
<gene>
    <name evidence="3" type="ORF">GPM918_LOCUS13753</name>
    <name evidence="2" type="ORF">OVA965_LOCUS13541</name>
    <name evidence="5" type="ORF">SRO942_LOCUS13753</name>
    <name evidence="4" type="ORF">TMI583_LOCUS13544</name>
</gene>
<evidence type="ECO:0000313" key="5">
    <source>
        <dbReference type="EMBL" id="CAF3772378.1"/>
    </source>
</evidence>
<dbReference type="Proteomes" id="UP000677228">
    <property type="component" value="Unassembled WGS sequence"/>
</dbReference>
<dbReference type="EMBL" id="CAJNOK010005657">
    <property type="protein sequence ID" value="CAF0980148.1"/>
    <property type="molecule type" value="Genomic_DNA"/>
</dbReference>
<dbReference type="EMBL" id="CAJOBA010005663">
    <property type="protein sequence ID" value="CAF3750768.1"/>
    <property type="molecule type" value="Genomic_DNA"/>
</dbReference>
<reference evidence="3" key="1">
    <citation type="submission" date="2021-02" db="EMBL/GenBank/DDBJ databases">
        <authorList>
            <person name="Nowell W R."/>
        </authorList>
    </citation>
    <scope>NUCLEOTIDE SEQUENCE</scope>
</reference>
<evidence type="ECO:0000313" key="6">
    <source>
        <dbReference type="Proteomes" id="UP000663829"/>
    </source>
</evidence>
<dbReference type="Proteomes" id="UP000681722">
    <property type="component" value="Unassembled WGS sequence"/>
</dbReference>
<proteinExistence type="predicted"/>
<dbReference type="EMBL" id="CAJOBC010003209">
    <property type="protein sequence ID" value="CAF3772378.1"/>
    <property type="molecule type" value="Genomic_DNA"/>
</dbReference>